<feature type="chain" id="PRO_5008680891" evidence="2">
    <location>
        <begin position="20"/>
        <end position="753"/>
    </location>
</feature>
<accession>A0A1C3RLH8</accession>
<evidence type="ECO:0000256" key="1">
    <source>
        <dbReference type="SAM" id="MobiDB-lite"/>
    </source>
</evidence>
<feature type="compositionally biased region" description="Gly residues" evidence="1">
    <location>
        <begin position="197"/>
        <end position="212"/>
    </location>
</feature>
<feature type="region of interest" description="Disordered" evidence="1">
    <location>
        <begin position="180"/>
        <end position="220"/>
    </location>
</feature>
<keyword evidence="4" id="KW-1185">Reference proteome</keyword>
<dbReference type="Proteomes" id="UP000231658">
    <property type="component" value="Unassembled WGS sequence"/>
</dbReference>
<feature type="compositionally biased region" description="Polar residues" evidence="1">
    <location>
        <begin position="135"/>
        <end position="152"/>
    </location>
</feature>
<dbReference type="AlphaFoldDB" id="A0A1C3RLH8"/>
<evidence type="ECO:0000313" key="4">
    <source>
        <dbReference type="Proteomes" id="UP000231658"/>
    </source>
</evidence>
<dbReference type="RefSeq" id="WP_069190126.1">
    <property type="nucleotide sequence ID" value="NZ_FLYE01000047.1"/>
</dbReference>
<reference evidence="3 4" key="1">
    <citation type="submission" date="2016-07" db="EMBL/GenBank/DDBJ databases">
        <authorList>
            <person name="Lefevre C.T."/>
        </authorList>
    </citation>
    <scope>NUCLEOTIDE SEQUENCE [LARGE SCALE GENOMIC DNA]</scope>
    <source>
        <strain evidence="3">PR1</strain>
    </source>
</reference>
<dbReference type="EMBL" id="FLYE01000047">
    <property type="protein sequence ID" value="SCA58134.1"/>
    <property type="molecule type" value="Genomic_DNA"/>
</dbReference>
<dbReference type="STRING" id="1867952.MTBPR1_80188"/>
<dbReference type="OrthoDB" id="7669659at2"/>
<proteinExistence type="predicted"/>
<name>A0A1C3RLH8_9PROT</name>
<evidence type="ECO:0000313" key="3">
    <source>
        <dbReference type="EMBL" id="SCA58134.1"/>
    </source>
</evidence>
<feature type="region of interest" description="Disordered" evidence="1">
    <location>
        <begin position="125"/>
        <end position="154"/>
    </location>
</feature>
<keyword evidence="2" id="KW-0732">Signal</keyword>
<gene>
    <name evidence="3" type="ORF">MTBPR1_80188</name>
</gene>
<organism evidence="3 4">
    <name type="scientific">Candidatus Terasakiella magnetica</name>
    <dbReference type="NCBI Taxonomy" id="1867952"/>
    <lineage>
        <taxon>Bacteria</taxon>
        <taxon>Pseudomonadati</taxon>
        <taxon>Pseudomonadota</taxon>
        <taxon>Alphaproteobacteria</taxon>
        <taxon>Rhodospirillales</taxon>
        <taxon>Terasakiellaceae</taxon>
        <taxon>Terasakiella</taxon>
    </lineage>
</organism>
<sequence>MIRFLTLTFLCIFAFSAFAQDQGNPDQTQYEELTVTLAEPLVIEAEKPATVKANFMEVIEKQDGNLVKRQVLGLQSVNIEGVLAPEAANQVRRDGTMSKTDLARIGGMITWNAVSLAKASEDGEEEVKRSLLPSPLQSTIESEGSSVNSGTAVSAKGDIQGAILTAQNLLDEKDQQKELLSEDKDEETDDPVQTPRVGGGSDDGGGTEGGNDLGKTGSYDIEPTEVEDIPAQGLTTEGCAPEPDFTTEKMVELNQFTHDGVPDGNCTPSGTTWDLKKGRASCPDVIEGDKAISTFRYYYMHPVDGQKFIDAEGDCRKDTDPDYIFDIVDDPSLCPNWREDMVSAEKKAYPQAKRVYRGVNNNLETVEDCKDFEDDTYKPVPITETTDICGIKDYFKDADGYSAQLSRYVYDKLGTTQQARGCIENGVTYPHEYDRTSCGPDENYSEGVMKYVKQIRKYIVTPEGSPYITPCEPDPNGSFDIKSTTTGCSGDNDFLHDVSGGTSLGTKKYYHLENGVQQWLKNGLCVADTSRSYDHNIEITGYEHKNEEKNSYPLTETYINTEFGKKIAESSRVKADATAIPYLYSKTEDRPTGTYSYEDCNKFADVATTEVWTNADNDDVGYPIGTGTPIGPENACQKFGGIGTTDWTLINDQMSYQNAMSSYVCGINTCRNAHVTSIRTCTYKATVIVTRDDGLEISSNTYDEDITHSTTQTRSASTAYFHSGYNDLRTNPGDCAPNPTAAKVAEWRAKYGY</sequence>
<feature type="signal peptide" evidence="2">
    <location>
        <begin position="1"/>
        <end position="19"/>
    </location>
</feature>
<evidence type="ECO:0000256" key="2">
    <source>
        <dbReference type="SAM" id="SignalP"/>
    </source>
</evidence>
<protein>
    <submittedName>
        <fullName evidence="3">Uncharacterized protein</fullName>
    </submittedName>
</protein>